<dbReference type="HOGENOM" id="CLU_690920_0_0_1"/>
<gene>
    <name evidence="1" type="ORF">LACBIDRAFT_334101</name>
</gene>
<accession>B0DY33</accession>
<keyword evidence="2" id="KW-1185">Reference proteome</keyword>
<dbReference type="InParanoid" id="B0DY33"/>
<dbReference type="EMBL" id="DS547149">
    <property type="protein sequence ID" value="EDR00448.1"/>
    <property type="molecule type" value="Genomic_DNA"/>
</dbReference>
<dbReference type="AlphaFoldDB" id="B0DY33"/>
<proteinExistence type="predicted"/>
<evidence type="ECO:0000313" key="2">
    <source>
        <dbReference type="Proteomes" id="UP000001194"/>
    </source>
</evidence>
<reference evidence="1 2" key="1">
    <citation type="journal article" date="2008" name="Nature">
        <title>The genome of Laccaria bicolor provides insights into mycorrhizal symbiosis.</title>
        <authorList>
            <person name="Martin F."/>
            <person name="Aerts A."/>
            <person name="Ahren D."/>
            <person name="Brun A."/>
            <person name="Danchin E.G.J."/>
            <person name="Duchaussoy F."/>
            <person name="Gibon J."/>
            <person name="Kohler A."/>
            <person name="Lindquist E."/>
            <person name="Pereda V."/>
            <person name="Salamov A."/>
            <person name="Shapiro H.J."/>
            <person name="Wuyts J."/>
            <person name="Blaudez D."/>
            <person name="Buee M."/>
            <person name="Brokstein P."/>
            <person name="Canbaeck B."/>
            <person name="Cohen D."/>
            <person name="Courty P.E."/>
            <person name="Coutinho P.M."/>
            <person name="Delaruelle C."/>
            <person name="Detter J.C."/>
            <person name="Deveau A."/>
            <person name="DiFazio S."/>
            <person name="Duplessis S."/>
            <person name="Fraissinet-Tachet L."/>
            <person name="Lucic E."/>
            <person name="Frey-Klett P."/>
            <person name="Fourrey C."/>
            <person name="Feussner I."/>
            <person name="Gay G."/>
            <person name="Grimwood J."/>
            <person name="Hoegger P.J."/>
            <person name="Jain P."/>
            <person name="Kilaru S."/>
            <person name="Labbe J."/>
            <person name="Lin Y.C."/>
            <person name="Legue V."/>
            <person name="Le Tacon F."/>
            <person name="Marmeisse R."/>
            <person name="Melayah D."/>
            <person name="Montanini B."/>
            <person name="Muratet M."/>
            <person name="Nehls U."/>
            <person name="Niculita-Hirzel H."/>
            <person name="Oudot-Le Secq M.P."/>
            <person name="Peter M."/>
            <person name="Quesneville H."/>
            <person name="Rajashekar B."/>
            <person name="Reich M."/>
            <person name="Rouhier N."/>
            <person name="Schmutz J."/>
            <person name="Yin T."/>
            <person name="Chalot M."/>
            <person name="Henrissat B."/>
            <person name="Kuees U."/>
            <person name="Lucas S."/>
            <person name="Van de Peer Y."/>
            <person name="Podila G.K."/>
            <person name="Polle A."/>
            <person name="Pukkila P.J."/>
            <person name="Richardson P.M."/>
            <person name="Rouze P."/>
            <person name="Sanders I.R."/>
            <person name="Stajich J.E."/>
            <person name="Tunlid A."/>
            <person name="Tuskan G."/>
            <person name="Grigoriev I.V."/>
        </authorList>
    </citation>
    <scope>NUCLEOTIDE SEQUENCE [LARGE SCALE GENOMIC DNA]</scope>
    <source>
        <strain evidence="2">S238N-H82 / ATCC MYA-4686</strain>
    </source>
</reference>
<sequence length="399" mass="44333">MRHTLYLVLKQALFPHQHSSLSDRLAQASDCFTSAPCLATHAVKSKEKYEGKASEAEISEIWEKPWQEIISCEDGMRNKADKATRSALEKDKKGMGSNIGSLVPGPKNKHSTHCTWSLSKVRFLINTPHSLVASLRPVTVLNPSRTRVLWQVVFFLPFLFFSDLAVSVTPFNLARLDLRRTLCRSSPFSVTFAQRPSLGTDSQGLGFARFHSICSDTLFLSGSMWFGRIVHHQFALARLDLVSPSFSLGVREELSRYFKRKANTMTLYAKEGPPKSNNLIFSSDLFISRSISELSKSVRPPHTAASLKGHTCKIEGVENSALYLPLSGKKPSDDSNRLALRGNSGLALGHDHLRLCCNLGSNELPAWKTEQRYAVSKTSFDEADSSLGHIDTFYHSATA</sequence>
<protein>
    <submittedName>
        <fullName evidence="1">Predicted protein</fullName>
    </submittedName>
</protein>
<dbReference type="OrthoDB" id="2995174at2759"/>
<name>B0DY33_LACBS</name>
<dbReference type="KEGG" id="lbc:LACBIDRAFT_334101"/>
<evidence type="ECO:0000313" key="1">
    <source>
        <dbReference type="EMBL" id="EDR00448.1"/>
    </source>
</evidence>
<dbReference type="GeneID" id="6084529"/>
<dbReference type="RefSeq" id="XP_001888840.1">
    <property type="nucleotide sequence ID" value="XM_001888805.1"/>
</dbReference>
<dbReference type="Proteomes" id="UP000001194">
    <property type="component" value="Unassembled WGS sequence"/>
</dbReference>
<organism evidence="2">
    <name type="scientific">Laccaria bicolor (strain S238N-H82 / ATCC MYA-4686)</name>
    <name type="common">Bicoloured deceiver</name>
    <name type="synonym">Laccaria laccata var. bicolor</name>
    <dbReference type="NCBI Taxonomy" id="486041"/>
    <lineage>
        <taxon>Eukaryota</taxon>
        <taxon>Fungi</taxon>
        <taxon>Dikarya</taxon>
        <taxon>Basidiomycota</taxon>
        <taxon>Agaricomycotina</taxon>
        <taxon>Agaricomycetes</taxon>
        <taxon>Agaricomycetidae</taxon>
        <taxon>Agaricales</taxon>
        <taxon>Agaricineae</taxon>
        <taxon>Hydnangiaceae</taxon>
        <taxon>Laccaria</taxon>
    </lineage>
</organism>